<dbReference type="InterPro" id="IPR008276">
    <property type="entry name" value="C_nuclsd_transpt"/>
</dbReference>
<dbReference type="InterPro" id="IPR002668">
    <property type="entry name" value="CNT_N_dom"/>
</dbReference>
<feature type="transmembrane region" description="Helical" evidence="7">
    <location>
        <begin position="253"/>
        <end position="280"/>
    </location>
</feature>
<dbReference type="AlphaFoldDB" id="A0A554A178"/>
<keyword evidence="12" id="KW-1185">Reference proteome</keyword>
<evidence type="ECO:0000256" key="7">
    <source>
        <dbReference type="SAM" id="Phobius"/>
    </source>
</evidence>
<dbReference type="Pfam" id="PF07662">
    <property type="entry name" value="Nucleos_tra2_C"/>
    <property type="match status" value="1"/>
</dbReference>
<feature type="transmembrane region" description="Helical" evidence="7">
    <location>
        <begin position="166"/>
        <end position="187"/>
    </location>
</feature>
<dbReference type="RefSeq" id="WP_143847951.1">
    <property type="nucleotide sequence ID" value="NZ_VLXZ01000003.1"/>
</dbReference>
<evidence type="ECO:0000259" key="8">
    <source>
        <dbReference type="Pfam" id="PF01773"/>
    </source>
</evidence>
<comment type="similarity">
    <text evidence="2">Belongs to the concentrative nucleoside transporter (CNT) (TC 2.A.41) family.</text>
</comment>
<feature type="transmembrane region" description="Helical" evidence="7">
    <location>
        <begin position="375"/>
        <end position="396"/>
    </location>
</feature>
<dbReference type="Pfam" id="PF01773">
    <property type="entry name" value="Nucleos_tra2_N"/>
    <property type="match status" value="1"/>
</dbReference>
<dbReference type="InterPro" id="IPR011642">
    <property type="entry name" value="Gate_dom"/>
</dbReference>
<dbReference type="PANTHER" id="PTHR10590:SF23">
    <property type="entry name" value="NUPC_NUPG FAMILY NUCLEOSIDE CNT TRANSPORTER"/>
    <property type="match status" value="1"/>
</dbReference>
<dbReference type="OrthoDB" id="9766455at2"/>
<dbReference type="GO" id="GO:0005886">
    <property type="term" value="C:plasma membrane"/>
    <property type="evidence" value="ECO:0007669"/>
    <property type="project" value="UniProtKB-SubCell"/>
</dbReference>
<feature type="transmembrane region" description="Helical" evidence="7">
    <location>
        <begin position="90"/>
        <end position="110"/>
    </location>
</feature>
<evidence type="ECO:0000313" key="11">
    <source>
        <dbReference type="EMBL" id="TSB47452.1"/>
    </source>
</evidence>
<evidence type="ECO:0000256" key="3">
    <source>
        <dbReference type="ARBA" id="ARBA00022475"/>
    </source>
</evidence>
<gene>
    <name evidence="11" type="ORF">FN960_06875</name>
</gene>
<evidence type="ECO:0000256" key="1">
    <source>
        <dbReference type="ARBA" id="ARBA00004651"/>
    </source>
</evidence>
<feature type="domain" description="Concentrative nucleoside transporter N-terminal" evidence="8">
    <location>
        <begin position="8"/>
        <end position="81"/>
    </location>
</feature>
<feature type="domain" description="Nucleoside transporter/FeoB GTPase Gate" evidence="10">
    <location>
        <begin position="92"/>
        <end position="190"/>
    </location>
</feature>
<feature type="transmembrane region" description="Helical" evidence="7">
    <location>
        <begin position="29"/>
        <end position="47"/>
    </location>
</feature>
<evidence type="ECO:0000256" key="5">
    <source>
        <dbReference type="ARBA" id="ARBA00022989"/>
    </source>
</evidence>
<dbReference type="PANTHER" id="PTHR10590">
    <property type="entry name" value="SODIUM/NUCLEOSIDE COTRANSPORTER"/>
    <property type="match status" value="1"/>
</dbReference>
<protein>
    <submittedName>
        <fullName evidence="11">NupC/NupG family nucleoside CNT transporter</fullName>
    </submittedName>
</protein>
<sequence length="397" mass="41810">MSILIGVLGILVFLGLAFLMSNNKKAINYKSVGIMLGLQAAIALLMFRTDVGLFIIETISNGFATVISYGNEGVNFVLGDLMIVEGGSVFFLDVLMIIIFTSALLSILTYSGVLPMAIKYVGGLMAKITGLPKVETFNAVNSVFFGQSEALLAIKSQLPTMTKNRVFIVTTSAMASVSASIIGAYFTMLEPRYVLVAMLLNMFNGLIIASIIAPVEKSDVDEEVEVDTKVLRDQSGSSLFDAISRGALDGGKVALIVAAMLVAFIGLIAMLNGLFAATIGLTLQELLGYIFAPFAWLMGIPTVDLLQAGNLMGTKLVANEFVAMLDFVDMDLTPRATGIISVFLTSFAAVGSVGIVAGTAQAINEKTGKQVASFGLKLLAAATLVSLMSGTVVGLFI</sequence>
<keyword evidence="6 7" id="KW-0472">Membrane</keyword>
<evidence type="ECO:0000259" key="10">
    <source>
        <dbReference type="Pfam" id="PF07670"/>
    </source>
</evidence>
<comment type="caution">
    <text evidence="11">The sequence shown here is derived from an EMBL/GenBank/DDBJ whole genome shotgun (WGS) entry which is preliminary data.</text>
</comment>
<feature type="transmembrane region" description="Helical" evidence="7">
    <location>
        <begin position="193"/>
        <end position="213"/>
    </location>
</feature>
<dbReference type="GO" id="GO:0005337">
    <property type="term" value="F:nucleoside transmembrane transporter activity"/>
    <property type="evidence" value="ECO:0007669"/>
    <property type="project" value="InterPro"/>
</dbReference>
<evidence type="ECO:0000256" key="2">
    <source>
        <dbReference type="ARBA" id="ARBA00009033"/>
    </source>
</evidence>
<dbReference type="EMBL" id="VLXZ01000003">
    <property type="protein sequence ID" value="TSB47452.1"/>
    <property type="molecule type" value="Genomic_DNA"/>
</dbReference>
<feature type="domain" description="Concentrative nucleoside transporter C-terminal" evidence="9">
    <location>
        <begin position="193"/>
        <end position="394"/>
    </location>
</feature>
<evidence type="ECO:0000256" key="4">
    <source>
        <dbReference type="ARBA" id="ARBA00022692"/>
    </source>
</evidence>
<evidence type="ECO:0000313" key="12">
    <source>
        <dbReference type="Proteomes" id="UP000318521"/>
    </source>
</evidence>
<dbReference type="GO" id="GO:0015293">
    <property type="term" value="F:symporter activity"/>
    <property type="evidence" value="ECO:0007669"/>
    <property type="project" value="TreeGrafter"/>
</dbReference>
<keyword evidence="5 7" id="KW-1133">Transmembrane helix</keyword>
<keyword evidence="4 7" id="KW-0812">Transmembrane</keyword>
<dbReference type="Pfam" id="PF07670">
    <property type="entry name" value="Gate"/>
    <property type="match status" value="1"/>
</dbReference>
<dbReference type="InterPro" id="IPR011657">
    <property type="entry name" value="CNT_C_dom"/>
</dbReference>
<comment type="subcellular location">
    <subcellularLocation>
        <location evidence="1">Cell membrane</location>
        <topology evidence="1">Multi-pass membrane protein</topology>
    </subcellularLocation>
</comment>
<dbReference type="Proteomes" id="UP000318521">
    <property type="component" value="Unassembled WGS sequence"/>
</dbReference>
<name>A0A554A178_9BACI</name>
<accession>A0A554A178</accession>
<feature type="transmembrane region" description="Helical" evidence="7">
    <location>
        <begin position="339"/>
        <end position="363"/>
    </location>
</feature>
<evidence type="ECO:0000256" key="6">
    <source>
        <dbReference type="ARBA" id="ARBA00023136"/>
    </source>
</evidence>
<keyword evidence="3" id="KW-1003">Cell membrane</keyword>
<feature type="transmembrane region" description="Helical" evidence="7">
    <location>
        <begin position="286"/>
        <end position="306"/>
    </location>
</feature>
<organism evidence="11 12">
    <name type="scientific">Alkalicoccobacillus porphyridii</name>
    <dbReference type="NCBI Taxonomy" id="2597270"/>
    <lineage>
        <taxon>Bacteria</taxon>
        <taxon>Bacillati</taxon>
        <taxon>Bacillota</taxon>
        <taxon>Bacilli</taxon>
        <taxon>Bacillales</taxon>
        <taxon>Bacillaceae</taxon>
        <taxon>Alkalicoccobacillus</taxon>
    </lineage>
</organism>
<evidence type="ECO:0000259" key="9">
    <source>
        <dbReference type="Pfam" id="PF07662"/>
    </source>
</evidence>
<proteinExistence type="inferred from homology"/>
<reference evidence="11 12" key="1">
    <citation type="submission" date="2019-07" db="EMBL/GenBank/DDBJ databases">
        <authorList>
            <person name="Park Y.J."/>
            <person name="Jeong S.E."/>
            <person name="Jung H.S."/>
        </authorList>
    </citation>
    <scope>NUCLEOTIDE SEQUENCE [LARGE SCALE GENOMIC DNA]</scope>
    <source>
        <strain evidence="12">P16(2019)</strain>
    </source>
</reference>